<proteinExistence type="predicted"/>
<keyword evidence="2" id="KW-1185">Reference proteome</keyword>
<comment type="caution">
    <text evidence="1">The sequence shown here is derived from an EMBL/GenBank/DDBJ whole genome shotgun (WGS) entry which is preliminary data.</text>
</comment>
<sequence length="99" mass="11070">MANGKPHDNPLSDLVIHGMSSFPAEMESLLLQINELGRMQGRFPLGENWPFSHKEFDWAKGRAIDAGMVLLQELLEKMQQGQGDDVLLNPITQRPLSEG</sequence>
<reference evidence="1 2" key="1">
    <citation type="submission" date="2019-09" db="EMBL/GenBank/DDBJ databases">
        <title>Wenzhouxiangella sp. Genome sequencing and assembly.</title>
        <authorList>
            <person name="Zhang R."/>
        </authorList>
    </citation>
    <scope>NUCLEOTIDE SEQUENCE [LARGE SCALE GENOMIC DNA]</scope>
    <source>
        <strain evidence="1 2">W260</strain>
    </source>
</reference>
<accession>A0A5N0TBE5</accession>
<organism evidence="1 2">
    <name type="scientific">Marinihelvus fidelis</name>
    <dbReference type="NCBI Taxonomy" id="2613842"/>
    <lineage>
        <taxon>Bacteria</taxon>
        <taxon>Pseudomonadati</taxon>
        <taxon>Pseudomonadota</taxon>
        <taxon>Gammaproteobacteria</taxon>
        <taxon>Chromatiales</taxon>
        <taxon>Wenzhouxiangellaceae</taxon>
        <taxon>Marinihelvus</taxon>
    </lineage>
</organism>
<evidence type="ECO:0000313" key="1">
    <source>
        <dbReference type="EMBL" id="KAA9131998.1"/>
    </source>
</evidence>
<dbReference type="EMBL" id="VYXP01000004">
    <property type="protein sequence ID" value="KAA9131998.1"/>
    <property type="molecule type" value="Genomic_DNA"/>
</dbReference>
<dbReference type="AlphaFoldDB" id="A0A5N0TBE5"/>
<gene>
    <name evidence="1" type="ORF">F3N42_07455</name>
</gene>
<name>A0A5N0TBE5_9GAMM</name>
<evidence type="ECO:0000313" key="2">
    <source>
        <dbReference type="Proteomes" id="UP000325372"/>
    </source>
</evidence>
<dbReference type="RefSeq" id="WP_150863788.1">
    <property type="nucleotide sequence ID" value="NZ_VYXP01000004.1"/>
</dbReference>
<dbReference type="Proteomes" id="UP000325372">
    <property type="component" value="Unassembled WGS sequence"/>
</dbReference>
<protein>
    <submittedName>
        <fullName evidence="1">Uncharacterized protein</fullName>
    </submittedName>
</protein>